<dbReference type="GO" id="GO:0005524">
    <property type="term" value="F:ATP binding"/>
    <property type="evidence" value="ECO:0007669"/>
    <property type="project" value="UniProtKB-UniRule"/>
</dbReference>
<keyword evidence="4 10" id="KW-0808">Transferase</keyword>
<comment type="catalytic activity">
    <reaction evidence="9 10 11">
        <text>adenosine(37) in tRNA + dimethylallyl diphosphate = N(6)-dimethylallyladenosine(37) in tRNA + diphosphate</text>
        <dbReference type="Rhea" id="RHEA:26482"/>
        <dbReference type="Rhea" id="RHEA-COMP:10162"/>
        <dbReference type="Rhea" id="RHEA-COMP:10375"/>
        <dbReference type="ChEBI" id="CHEBI:33019"/>
        <dbReference type="ChEBI" id="CHEBI:57623"/>
        <dbReference type="ChEBI" id="CHEBI:74411"/>
        <dbReference type="ChEBI" id="CHEBI:74415"/>
        <dbReference type="EC" id="2.5.1.75"/>
    </reaction>
</comment>
<dbReference type="InterPro" id="IPR027417">
    <property type="entry name" value="P-loop_NTPase"/>
</dbReference>
<dbReference type="Pfam" id="PF01715">
    <property type="entry name" value="IPPT"/>
    <property type="match status" value="1"/>
</dbReference>
<dbReference type="HAMAP" id="MF_00185">
    <property type="entry name" value="IPP_trans"/>
    <property type="match status" value="1"/>
</dbReference>
<evidence type="ECO:0000256" key="3">
    <source>
        <dbReference type="ARBA" id="ARBA00005842"/>
    </source>
</evidence>
<comment type="subunit">
    <text evidence="10">Monomer.</text>
</comment>
<dbReference type="PANTHER" id="PTHR11088:SF60">
    <property type="entry name" value="TRNA DIMETHYLALLYLTRANSFERASE"/>
    <property type="match status" value="1"/>
</dbReference>
<evidence type="ECO:0000256" key="4">
    <source>
        <dbReference type="ARBA" id="ARBA00022679"/>
    </source>
</evidence>
<feature type="binding site" evidence="10">
    <location>
        <begin position="13"/>
        <end position="18"/>
    </location>
    <ligand>
        <name>substrate</name>
    </ligand>
</feature>
<feature type="site" description="Interaction with substrate tRNA" evidence="10">
    <location>
        <position position="102"/>
    </location>
</feature>
<feature type="region of interest" description="Interaction with substrate tRNA" evidence="10">
    <location>
        <begin position="36"/>
        <end position="39"/>
    </location>
</feature>
<dbReference type="STRING" id="1300341.I595_570"/>
<accession>A0A0P7B2J5</accession>
<comment type="caution">
    <text evidence="14">The sequence shown here is derived from an EMBL/GenBank/DDBJ whole genome shotgun (WGS) entry which is preliminary data.</text>
</comment>
<dbReference type="PANTHER" id="PTHR11088">
    <property type="entry name" value="TRNA DIMETHYLALLYLTRANSFERASE"/>
    <property type="match status" value="1"/>
</dbReference>
<dbReference type="Proteomes" id="UP000050280">
    <property type="component" value="Unassembled WGS sequence"/>
</dbReference>
<protein>
    <recommendedName>
        <fullName evidence="10">tRNA dimethylallyltransferase</fullName>
        <ecNumber evidence="10">2.5.1.75</ecNumber>
    </recommendedName>
    <alternativeName>
        <fullName evidence="10">Dimethylallyl diphosphate:tRNA dimethylallyltransferase</fullName>
        <shortName evidence="10">DMAPP:tRNA dimethylallyltransferase</shortName>
        <shortName evidence="10">DMATase</shortName>
    </alternativeName>
    <alternativeName>
        <fullName evidence="10">Isopentenyl-diphosphate:tRNA isopentenyltransferase</fullName>
        <shortName evidence="10">IPP transferase</shortName>
        <shortName evidence="10">IPPT</shortName>
        <shortName evidence="10">IPTase</shortName>
    </alternativeName>
</protein>
<dbReference type="OrthoDB" id="9776390at2"/>
<dbReference type="InterPro" id="IPR039657">
    <property type="entry name" value="Dimethylallyltransferase"/>
</dbReference>
<organism evidence="14 15">
    <name type="scientific">Croceitalea dokdonensis DOKDO 023</name>
    <dbReference type="NCBI Taxonomy" id="1300341"/>
    <lineage>
        <taxon>Bacteria</taxon>
        <taxon>Pseudomonadati</taxon>
        <taxon>Bacteroidota</taxon>
        <taxon>Flavobacteriia</taxon>
        <taxon>Flavobacteriales</taxon>
        <taxon>Flavobacteriaceae</taxon>
        <taxon>Croceitalea</taxon>
    </lineage>
</organism>
<dbReference type="Gene3D" id="3.40.50.300">
    <property type="entry name" value="P-loop containing nucleotide triphosphate hydrolases"/>
    <property type="match status" value="1"/>
</dbReference>
<evidence type="ECO:0000313" key="14">
    <source>
        <dbReference type="EMBL" id="KPM33666.1"/>
    </source>
</evidence>
<comment type="similarity">
    <text evidence="3 10 13">Belongs to the IPP transferase family.</text>
</comment>
<dbReference type="SUPFAM" id="SSF52540">
    <property type="entry name" value="P-loop containing nucleoside triphosphate hydrolases"/>
    <property type="match status" value="1"/>
</dbReference>
<comment type="caution">
    <text evidence="10">Lacks conserved residue(s) required for the propagation of feature annotation.</text>
</comment>
<dbReference type="GO" id="GO:0006400">
    <property type="term" value="P:tRNA modification"/>
    <property type="evidence" value="ECO:0007669"/>
    <property type="project" value="TreeGrafter"/>
</dbReference>
<keyword evidence="8 10" id="KW-0460">Magnesium</keyword>
<keyword evidence="7 10" id="KW-0067">ATP-binding</keyword>
<keyword evidence="5 10" id="KW-0819">tRNA processing</keyword>
<evidence type="ECO:0000256" key="12">
    <source>
        <dbReference type="RuleBase" id="RU003784"/>
    </source>
</evidence>
<dbReference type="InterPro" id="IPR018022">
    <property type="entry name" value="IPT"/>
</dbReference>
<dbReference type="EMBL" id="LDJX01000001">
    <property type="protein sequence ID" value="KPM33666.1"/>
    <property type="molecule type" value="Genomic_DNA"/>
</dbReference>
<dbReference type="RefSeq" id="WP_054557816.1">
    <property type="nucleotide sequence ID" value="NZ_LDJX01000001.1"/>
</dbReference>
<evidence type="ECO:0000256" key="11">
    <source>
        <dbReference type="RuleBase" id="RU003783"/>
    </source>
</evidence>
<dbReference type="EC" id="2.5.1.75" evidence="10"/>
<name>A0A0P7B2J5_9FLAO</name>
<dbReference type="AlphaFoldDB" id="A0A0P7B2J5"/>
<gene>
    <name evidence="10" type="primary">miaA</name>
    <name evidence="14" type="ORF">I595_570</name>
</gene>
<evidence type="ECO:0000256" key="5">
    <source>
        <dbReference type="ARBA" id="ARBA00022694"/>
    </source>
</evidence>
<evidence type="ECO:0000256" key="13">
    <source>
        <dbReference type="RuleBase" id="RU003785"/>
    </source>
</evidence>
<reference evidence="14 15" key="1">
    <citation type="submission" date="2015-09" db="EMBL/GenBank/DDBJ databases">
        <title>Genome sequence of the marine flavobacterium Croceitalea dokdonensis DOKDO 023 that contains proton- and sodium-pumping rhodopsins.</title>
        <authorList>
            <person name="Kwon S.-K."/>
            <person name="Lee H.K."/>
            <person name="Kwak M.-J."/>
            <person name="Kim J.F."/>
        </authorList>
    </citation>
    <scope>NUCLEOTIDE SEQUENCE [LARGE SCALE GENOMIC DNA]</scope>
    <source>
        <strain evidence="14 15">DOKDO 023</strain>
    </source>
</reference>
<keyword evidence="6 10" id="KW-0547">Nucleotide-binding</keyword>
<dbReference type="PATRIC" id="fig|1300341.3.peg.564"/>
<dbReference type="NCBIfam" id="TIGR00174">
    <property type="entry name" value="miaA"/>
    <property type="match status" value="1"/>
</dbReference>
<evidence type="ECO:0000256" key="10">
    <source>
        <dbReference type="HAMAP-Rule" id="MF_00185"/>
    </source>
</evidence>
<evidence type="ECO:0000256" key="2">
    <source>
        <dbReference type="ARBA" id="ARBA00003213"/>
    </source>
</evidence>
<sequence>MNTKTVIAVVGPTAIGKTARAIDLANTFDTEILSADSRQFYKEMHIGTAVPSKEELNATKHHFIQHKSIFDAYSVGHFESDALRLLEQLFEHKGIVILVGGSGLYVDAVINGLDVFPKVAPSIRENLNMEWKAQGLPYLQQQLKQLDPNYYQKVDLNNPYRVIRALEICVGTKRPYSSYLSQKKKERPFKTIYLGLQAERTMVYDRINARVDQMLQAGLVEEAKTLLPHKNLNALQTVGYQELFKYFEGVINLDTAIEEIKKNTRRFAKRQLTWLRKNKEIQWFPHDLPIEDVLKQLNV</sequence>
<evidence type="ECO:0000256" key="9">
    <source>
        <dbReference type="ARBA" id="ARBA00049563"/>
    </source>
</evidence>
<evidence type="ECO:0000256" key="7">
    <source>
        <dbReference type="ARBA" id="ARBA00022840"/>
    </source>
</evidence>
<dbReference type="Gene3D" id="1.10.20.140">
    <property type="match status" value="1"/>
</dbReference>
<proteinExistence type="inferred from homology"/>
<comment type="function">
    <text evidence="2 10 12">Catalyzes the transfer of a dimethylallyl group onto the adenine at position 37 in tRNAs that read codons beginning with uridine, leading to the formation of N6-(dimethylallyl)adenosine (i(6)A).</text>
</comment>
<evidence type="ECO:0000256" key="8">
    <source>
        <dbReference type="ARBA" id="ARBA00022842"/>
    </source>
</evidence>
<evidence type="ECO:0000313" key="15">
    <source>
        <dbReference type="Proteomes" id="UP000050280"/>
    </source>
</evidence>
<dbReference type="GO" id="GO:0052381">
    <property type="term" value="F:tRNA dimethylallyltransferase activity"/>
    <property type="evidence" value="ECO:0007669"/>
    <property type="project" value="UniProtKB-UniRule"/>
</dbReference>
<keyword evidence="15" id="KW-1185">Reference proteome</keyword>
<comment type="cofactor">
    <cofactor evidence="1 10">
        <name>Mg(2+)</name>
        <dbReference type="ChEBI" id="CHEBI:18420"/>
    </cofactor>
</comment>
<evidence type="ECO:0000256" key="6">
    <source>
        <dbReference type="ARBA" id="ARBA00022741"/>
    </source>
</evidence>
<feature type="binding site" evidence="10">
    <location>
        <begin position="11"/>
        <end position="18"/>
    </location>
    <ligand>
        <name>ATP</name>
        <dbReference type="ChEBI" id="CHEBI:30616"/>
    </ligand>
</feature>
<evidence type="ECO:0000256" key="1">
    <source>
        <dbReference type="ARBA" id="ARBA00001946"/>
    </source>
</evidence>
<feature type="site" description="Interaction with substrate tRNA" evidence="10">
    <location>
        <position position="124"/>
    </location>
</feature>